<protein>
    <recommendedName>
        <fullName evidence="3">F-box domain-containing protein</fullName>
    </recommendedName>
</protein>
<keyword evidence="2" id="KW-1185">Reference proteome</keyword>
<reference evidence="2" key="1">
    <citation type="submission" date="2024-04" db="EMBL/GenBank/DDBJ databases">
        <authorList>
            <person name="Shaw F."/>
            <person name="Minotto A."/>
        </authorList>
    </citation>
    <scope>NUCLEOTIDE SEQUENCE [LARGE SCALE GENOMIC DNA]</scope>
</reference>
<proteinExistence type="predicted"/>
<dbReference type="EMBL" id="OZ037944">
    <property type="protein sequence ID" value="CAL1696965.1"/>
    <property type="molecule type" value="Genomic_DNA"/>
</dbReference>
<accession>A0ABP1CMQ2</accession>
<organism evidence="1 2">
    <name type="scientific">Somion occarium</name>
    <dbReference type="NCBI Taxonomy" id="3059160"/>
    <lineage>
        <taxon>Eukaryota</taxon>
        <taxon>Fungi</taxon>
        <taxon>Dikarya</taxon>
        <taxon>Basidiomycota</taxon>
        <taxon>Agaricomycotina</taxon>
        <taxon>Agaricomycetes</taxon>
        <taxon>Polyporales</taxon>
        <taxon>Cerrenaceae</taxon>
        <taxon>Somion</taxon>
    </lineage>
</organism>
<evidence type="ECO:0000313" key="1">
    <source>
        <dbReference type="EMBL" id="CAL1696965.1"/>
    </source>
</evidence>
<evidence type="ECO:0008006" key="3">
    <source>
        <dbReference type="Google" id="ProtNLM"/>
    </source>
</evidence>
<sequence length="361" mass="41649">MGQYWILRNLDNGSNLGGGKLGECLIDGSFNDSIPPLAIPTGFKPPKDLPSLFNQTDHFSWEKSTKAPPKCLPPQKEKLGHLQVFPDEIISHIFKSIETKEDIARFSLTNIYLFYIGYEVLQQRYMAEKPSWVGDRLMCVGDYARIEDLPTGVFTQEEVDNMKQYQDNLADSSSSIGSLDDYLREIHPNHRRVELGLDYDARERLMTEIFEDERVSWEYRSRIHSALFELGSPRLLYKSEHPWVLCNLSKFQYVRFDAVRELHGAKPKPAEGPFQFDRACFSVGTLLVSRICWSWDSSTSLCYKGPIHHGVWAGDRFEVTTTDRMRPTEGGKEWDDVTDEVLNEAIEIWKADFGKNWVEYL</sequence>
<gene>
    <name evidence="1" type="ORF">GFSPODELE1_LOCUS1423</name>
</gene>
<dbReference type="Proteomes" id="UP001497453">
    <property type="component" value="Chromosome 1"/>
</dbReference>
<evidence type="ECO:0000313" key="2">
    <source>
        <dbReference type="Proteomes" id="UP001497453"/>
    </source>
</evidence>
<name>A0ABP1CMQ2_9APHY</name>